<dbReference type="OMA" id="PVSSKNW"/>
<dbReference type="Gene3D" id="2.60.40.10">
    <property type="entry name" value="Immunoglobulins"/>
    <property type="match status" value="1"/>
</dbReference>
<evidence type="ECO:0000259" key="2">
    <source>
        <dbReference type="PROSITE" id="PS50853"/>
    </source>
</evidence>
<dbReference type="SMART" id="SM00248">
    <property type="entry name" value="ANK"/>
    <property type="match status" value="5"/>
</dbReference>
<dbReference type="PANTHER" id="PTHR24183:SF1">
    <property type="entry name" value="FIBRONECTIN TYPE 3 AND ANKYRIN REPEAT DOMAINS PROTEIN 1"/>
    <property type="match status" value="1"/>
</dbReference>
<dbReference type="SUPFAM" id="SSF48403">
    <property type="entry name" value="Ankyrin repeat"/>
    <property type="match status" value="1"/>
</dbReference>
<dbReference type="InterPro" id="IPR002110">
    <property type="entry name" value="Ankyrin_rpt"/>
</dbReference>
<organism>
    <name type="scientific">Pediculus humanus subsp. corporis</name>
    <name type="common">Body louse</name>
    <dbReference type="NCBI Taxonomy" id="121224"/>
    <lineage>
        <taxon>Eukaryota</taxon>
        <taxon>Metazoa</taxon>
        <taxon>Ecdysozoa</taxon>
        <taxon>Arthropoda</taxon>
        <taxon>Hexapoda</taxon>
        <taxon>Insecta</taxon>
        <taxon>Pterygota</taxon>
        <taxon>Neoptera</taxon>
        <taxon>Paraneoptera</taxon>
        <taxon>Psocodea</taxon>
        <taxon>Troctomorpha</taxon>
        <taxon>Phthiraptera</taxon>
        <taxon>Anoplura</taxon>
        <taxon>Pediculidae</taxon>
        <taxon>Pediculus</taxon>
    </lineage>
</organism>
<dbReference type="GO" id="GO:0005634">
    <property type="term" value="C:nucleus"/>
    <property type="evidence" value="ECO:0007669"/>
    <property type="project" value="TreeGrafter"/>
</dbReference>
<feature type="repeat" description="ANK" evidence="1">
    <location>
        <begin position="168"/>
        <end position="200"/>
    </location>
</feature>
<dbReference type="EMBL" id="DS235806">
    <property type="protein sequence ID" value="EEB17323.1"/>
    <property type="molecule type" value="Genomic_DNA"/>
</dbReference>
<reference evidence="3" key="1">
    <citation type="submission" date="2007-04" db="EMBL/GenBank/DDBJ databases">
        <title>Annotation of Pediculus humanus corporis strain USDA.</title>
        <authorList>
            <person name="Kirkness E."/>
            <person name="Hannick L."/>
            <person name="Hass B."/>
            <person name="Bruggner R."/>
            <person name="Lawson D."/>
            <person name="Bidwell S."/>
            <person name="Joardar V."/>
            <person name="Caler E."/>
            <person name="Walenz B."/>
            <person name="Inman J."/>
            <person name="Schobel S."/>
            <person name="Galinsky K."/>
            <person name="Amedeo P."/>
            <person name="Strausberg R."/>
        </authorList>
    </citation>
    <scope>NUCLEOTIDE SEQUENCE</scope>
    <source>
        <strain evidence="3">USDA</strain>
    </source>
</reference>
<evidence type="ECO:0000313" key="4">
    <source>
        <dbReference type="EnsemblMetazoa" id="PHUM461030-PA"/>
    </source>
</evidence>
<dbReference type="eggNOG" id="KOG0504">
    <property type="taxonomic scope" value="Eukaryota"/>
</dbReference>
<dbReference type="GO" id="GO:0042981">
    <property type="term" value="P:regulation of apoptotic process"/>
    <property type="evidence" value="ECO:0007669"/>
    <property type="project" value="TreeGrafter"/>
</dbReference>
<dbReference type="Gene3D" id="1.25.40.20">
    <property type="entry name" value="Ankyrin repeat-containing domain"/>
    <property type="match status" value="1"/>
</dbReference>
<dbReference type="CTD" id="8238428"/>
<feature type="repeat" description="ANK" evidence="1">
    <location>
        <begin position="201"/>
        <end position="233"/>
    </location>
</feature>
<dbReference type="STRING" id="121224.E0VVB7"/>
<reference evidence="4" key="3">
    <citation type="submission" date="2020-05" db="UniProtKB">
        <authorList>
            <consortium name="EnsemblMetazoa"/>
        </authorList>
    </citation>
    <scope>IDENTIFICATION</scope>
    <source>
        <strain evidence="4">USDA</strain>
    </source>
</reference>
<dbReference type="InterPro" id="IPR013783">
    <property type="entry name" value="Ig-like_fold"/>
</dbReference>
<dbReference type="GeneID" id="8238428"/>
<dbReference type="OrthoDB" id="6577879at2759"/>
<dbReference type="Proteomes" id="UP000009046">
    <property type="component" value="Unassembled WGS sequence"/>
</dbReference>
<gene>
    <name evidence="4" type="primary">8238428</name>
    <name evidence="3" type="ORF">Phum_PHUM461030</name>
</gene>
<protein>
    <submittedName>
        <fullName evidence="3">Fibronectin type 3 and ankyrin repeat domain, putative</fullName>
    </submittedName>
</protein>
<dbReference type="VEuPathDB" id="VectorBase:PHUM461030"/>
<dbReference type="PROSITE" id="PS50853">
    <property type="entry name" value="FN3"/>
    <property type="match status" value="1"/>
</dbReference>
<dbReference type="CDD" id="cd00063">
    <property type="entry name" value="FN3"/>
    <property type="match status" value="1"/>
</dbReference>
<feature type="domain" description="Fibronectin type-III" evidence="2">
    <location>
        <begin position="2"/>
        <end position="108"/>
    </location>
</feature>
<dbReference type="InterPro" id="IPR003961">
    <property type="entry name" value="FN3_dom"/>
</dbReference>
<evidence type="ECO:0000313" key="5">
    <source>
        <dbReference type="Proteomes" id="UP000009046"/>
    </source>
</evidence>
<dbReference type="EnsemblMetazoa" id="PHUM461030-RA">
    <property type="protein sequence ID" value="PHUM461030-PA"/>
    <property type="gene ID" value="PHUM461030"/>
</dbReference>
<dbReference type="PROSITE" id="PS50088">
    <property type="entry name" value="ANK_REPEAT"/>
    <property type="match status" value="4"/>
</dbReference>
<dbReference type="HOGENOM" id="CLU_000134_5_0_1"/>
<sequence>MKPSRPRVLNSSRNYITIGWDSCDSLILKPIQGINEESELISDNRRWYLLERKDKILGWMNEYAGFKTQVNVGPLPPGEYYEFRLKVKTTSDESEWNDVVSVAQFHRVVENGPVINLRKILGQRVSVVDVPNKYGFSSLRLATNKNNTNFMGILINHGADVGNTEKGSERTPLMAACGLGHIEAVQLLVEKGSSWNVRDRNGLTALNYAVDNSHLDIVKYGIDNGADKTTKDNSGWNILMRGIVLNSSKDVIEFLLNSGFDPNESDEKGQTILMQAVLSGRPEIVQILVDRKVNLNVKNAQGNSAYKMAKNSSNPMKMTK</sequence>
<dbReference type="EMBL" id="AAZO01005603">
    <property type="status" value="NOT_ANNOTATED_CDS"/>
    <property type="molecule type" value="Genomic_DNA"/>
</dbReference>
<name>E0VVB7_PEDHC</name>
<dbReference type="KEGG" id="phu:Phum_PHUM461030"/>
<reference evidence="3" key="2">
    <citation type="submission" date="2007-04" db="EMBL/GenBank/DDBJ databases">
        <title>The genome of the human body louse.</title>
        <authorList>
            <consortium name="The Human Body Louse Genome Consortium"/>
            <person name="Kirkness E."/>
            <person name="Walenz B."/>
            <person name="Hass B."/>
            <person name="Bruggner R."/>
            <person name="Strausberg R."/>
        </authorList>
    </citation>
    <scope>NUCLEOTIDE SEQUENCE</scope>
    <source>
        <strain evidence="3">USDA</strain>
    </source>
</reference>
<dbReference type="AlphaFoldDB" id="E0VVB7"/>
<keyword evidence="1" id="KW-0040">ANK repeat</keyword>
<evidence type="ECO:0000313" key="3">
    <source>
        <dbReference type="EMBL" id="EEB17323.1"/>
    </source>
</evidence>
<dbReference type="RefSeq" id="XP_002430061.1">
    <property type="nucleotide sequence ID" value="XM_002430016.1"/>
</dbReference>
<evidence type="ECO:0000256" key="1">
    <source>
        <dbReference type="PROSITE-ProRule" id="PRU00023"/>
    </source>
</evidence>
<dbReference type="Pfam" id="PF13857">
    <property type="entry name" value="Ank_5"/>
    <property type="match status" value="1"/>
</dbReference>
<dbReference type="InParanoid" id="E0VVB7"/>
<keyword evidence="5" id="KW-1185">Reference proteome</keyword>
<accession>E0VVB7</accession>
<dbReference type="PROSITE" id="PS50297">
    <property type="entry name" value="ANK_REP_REGION"/>
    <property type="match status" value="4"/>
</dbReference>
<dbReference type="InterPro" id="IPR036770">
    <property type="entry name" value="Ankyrin_rpt-contain_sf"/>
</dbReference>
<dbReference type="Pfam" id="PF12796">
    <property type="entry name" value="Ank_2"/>
    <property type="match status" value="1"/>
</dbReference>
<proteinExistence type="predicted"/>
<feature type="repeat" description="ANK" evidence="1">
    <location>
        <begin position="134"/>
        <end position="166"/>
    </location>
</feature>
<dbReference type="FunCoup" id="E0VVB7">
    <property type="interactions" value="23"/>
</dbReference>
<feature type="repeat" description="ANK" evidence="1">
    <location>
        <begin position="268"/>
        <end position="300"/>
    </location>
</feature>
<dbReference type="PANTHER" id="PTHR24183">
    <property type="entry name" value="FIBRONECTIN TYPE 3 AND ANKYRIN REPEAT DOMAINS PROTEIN 1"/>
    <property type="match status" value="1"/>
</dbReference>